<protein>
    <submittedName>
        <fullName evidence="1">Uncharacterized protein</fullName>
    </submittedName>
</protein>
<sequence length="162" mass="18830">MNQLANAFGSKFTENKDSLRIKSFELNGHTFRVKVPLTAETDAMFERVKSIDEAKANQFYQEMSKEFIENRVKYENDPDIKYLEDDIEVKETSIKETSRNKVLTQNRITELVRLLVPENKDFDMASITYADIEELFPFSIQMELIDQINNVISPNYSATKGK</sequence>
<evidence type="ECO:0000313" key="1">
    <source>
        <dbReference type="EMBL" id="CAB4126856.1"/>
    </source>
</evidence>
<name>A0A6J5L0U6_9CAUD</name>
<organism evidence="1">
    <name type="scientific">uncultured Caudovirales phage</name>
    <dbReference type="NCBI Taxonomy" id="2100421"/>
    <lineage>
        <taxon>Viruses</taxon>
        <taxon>Duplodnaviria</taxon>
        <taxon>Heunggongvirae</taxon>
        <taxon>Uroviricota</taxon>
        <taxon>Caudoviricetes</taxon>
        <taxon>Peduoviridae</taxon>
        <taxon>Maltschvirus</taxon>
        <taxon>Maltschvirus maltsch</taxon>
    </lineage>
</organism>
<dbReference type="EMBL" id="LR796202">
    <property type="protein sequence ID" value="CAB4126856.1"/>
    <property type="molecule type" value="Genomic_DNA"/>
</dbReference>
<gene>
    <name evidence="2" type="ORF">UFOVP262_2</name>
    <name evidence="1" type="ORF">UFOVP90_38</name>
</gene>
<proteinExistence type="predicted"/>
<accession>A0A6J5L0U6</accession>
<reference evidence="1" key="1">
    <citation type="submission" date="2020-04" db="EMBL/GenBank/DDBJ databases">
        <authorList>
            <person name="Chiriac C."/>
            <person name="Salcher M."/>
            <person name="Ghai R."/>
            <person name="Kavagutti S V."/>
        </authorList>
    </citation>
    <scope>NUCLEOTIDE SEQUENCE</scope>
</reference>
<dbReference type="EMBL" id="LR796276">
    <property type="protein sequence ID" value="CAB4133742.1"/>
    <property type="molecule type" value="Genomic_DNA"/>
</dbReference>
<evidence type="ECO:0000313" key="2">
    <source>
        <dbReference type="EMBL" id="CAB4133742.1"/>
    </source>
</evidence>